<organism evidence="1">
    <name type="scientific">mine drainage metagenome</name>
    <dbReference type="NCBI Taxonomy" id="410659"/>
    <lineage>
        <taxon>unclassified sequences</taxon>
        <taxon>metagenomes</taxon>
        <taxon>ecological metagenomes</taxon>
    </lineage>
</organism>
<dbReference type="EMBL" id="AUZX01003729">
    <property type="protein sequence ID" value="EQD73113.1"/>
    <property type="molecule type" value="Genomic_DNA"/>
</dbReference>
<dbReference type="Gene3D" id="2.40.160.10">
    <property type="entry name" value="Porin"/>
    <property type="match status" value="1"/>
</dbReference>
<proteinExistence type="predicted"/>
<protein>
    <submittedName>
        <fullName evidence="1">Uncharacterized protein</fullName>
    </submittedName>
</protein>
<gene>
    <name evidence="1" type="ORF">B1A_05118</name>
</gene>
<evidence type="ECO:0000313" key="1">
    <source>
        <dbReference type="EMBL" id="EQD73113.1"/>
    </source>
</evidence>
<reference evidence="1" key="2">
    <citation type="journal article" date="2014" name="ISME J.">
        <title>Microbial stratification in low pH oxic and suboxic macroscopic growths along an acid mine drainage.</title>
        <authorList>
            <person name="Mendez-Garcia C."/>
            <person name="Mesa V."/>
            <person name="Sprenger R.R."/>
            <person name="Richter M."/>
            <person name="Diez M.S."/>
            <person name="Solano J."/>
            <person name="Bargiela R."/>
            <person name="Golyshina O.V."/>
            <person name="Manteca A."/>
            <person name="Ramos J.L."/>
            <person name="Gallego J.R."/>
            <person name="Llorente I."/>
            <person name="Martins Dos Santos V.A."/>
            <person name="Jensen O.N."/>
            <person name="Pelaez A.I."/>
            <person name="Sanchez J."/>
            <person name="Ferrer M."/>
        </authorList>
    </citation>
    <scope>NUCLEOTIDE SEQUENCE</scope>
</reference>
<comment type="caution">
    <text evidence="1">The sequence shown here is derived from an EMBL/GenBank/DDBJ whole genome shotgun (WGS) entry which is preliminary data.</text>
</comment>
<accession>T1BWY6</accession>
<dbReference type="AlphaFoldDB" id="T1BWY6"/>
<sequence length="169" mass="18340">MQGGLWYYHFYGYAQMVYGTGALTLPVAQNLDLSLAFQALHEWSSAGNLIHTRVSGTVYGASLGFGSSGNRLTLSYDQIPVNPAVFHAGDLVSPYSAGYATDPLFTTSMIAGLVEKASGQAAKLGWSYFVGHTLRFILSEASYWTAPAFPDTHETDLDVTWYVPGRLRG</sequence>
<name>T1BWY6_9ZZZZ</name>
<feature type="non-terminal residue" evidence="1">
    <location>
        <position position="169"/>
    </location>
</feature>
<reference evidence="1" key="1">
    <citation type="submission" date="2013-08" db="EMBL/GenBank/DDBJ databases">
        <authorList>
            <person name="Mendez C."/>
            <person name="Richter M."/>
            <person name="Ferrer M."/>
            <person name="Sanchez J."/>
        </authorList>
    </citation>
    <scope>NUCLEOTIDE SEQUENCE</scope>
</reference>
<dbReference type="InterPro" id="IPR023614">
    <property type="entry name" value="Porin_dom_sf"/>
</dbReference>